<accession>A0A7W9GQB6</accession>
<keyword evidence="2 4" id="KW-0238">DNA-binding</keyword>
<dbReference type="RefSeq" id="WP_184822079.1">
    <property type="nucleotide sequence ID" value="NZ_JACHMM010000001.1"/>
</dbReference>
<dbReference type="AlphaFoldDB" id="A0A7W9GQB6"/>
<evidence type="ECO:0000256" key="2">
    <source>
        <dbReference type="ARBA" id="ARBA00023125"/>
    </source>
</evidence>
<protein>
    <submittedName>
        <fullName evidence="6">AcrR family transcriptional regulator</fullName>
    </submittedName>
</protein>
<keyword evidence="3" id="KW-0804">Transcription</keyword>
<evidence type="ECO:0000256" key="1">
    <source>
        <dbReference type="ARBA" id="ARBA00023015"/>
    </source>
</evidence>
<dbReference type="Pfam" id="PF00440">
    <property type="entry name" value="TetR_N"/>
    <property type="match status" value="1"/>
</dbReference>
<evidence type="ECO:0000256" key="3">
    <source>
        <dbReference type="ARBA" id="ARBA00023163"/>
    </source>
</evidence>
<dbReference type="InterPro" id="IPR049484">
    <property type="entry name" value="Rv0078-like_C"/>
</dbReference>
<gene>
    <name evidence="6" type="ORF">HD601_002361</name>
</gene>
<dbReference type="PROSITE" id="PS50977">
    <property type="entry name" value="HTH_TETR_2"/>
    <property type="match status" value="1"/>
</dbReference>
<dbReference type="GO" id="GO:0000976">
    <property type="term" value="F:transcription cis-regulatory region binding"/>
    <property type="evidence" value="ECO:0007669"/>
    <property type="project" value="TreeGrafter"/>
</dbReference>
<name>A0A7W9GQB6_9ACTN</name>
<dbReference type="Pfam" id="PF21351">
    <property type="entry name" value="TetR_C_41"/>
    <property type="match status" value="1"/>
</dbReference>
<dbReference type="SUPFAM" id="SSF48498">
    <property type="entry name" value="Tetracyclin repressor-like, C-terminal domain"/>
    <property type="match status" value="1"/>
</dbReference>
<dbReference type="Proteomes" id="UP000542813">
    <property type="component" value="Unassembled WGS sequence"/>
</dbReference>
<evidence type="ECO:0000256" key="4">
    <source>
        <dbReference type="PROSITE-ProRule" id="PRU00335"/>
    </source>
</evidence>
<dbReference type="SUPFAM" id="SSF46689">
    <property type="entry name" value="Homeodomain-like"/>
    <property type="match status" value="1"/>
</dbReference>
<comment type="caution">
    <text evidence="6">The sequence shown here is derived from an EMBL/GenBank/DDBJ whole genome shotgun (WGS) entry which is preliminary data.</text>
</comment>
<evidence type="ECO:0000313" key="7">
    <source>
        <dbReference type="Proteomes" id="UP000542813"/>
    </source>
</evidence>
<dbReference type="EMBL" id="JACHMM010000001">
    <property type="protein sequence ID" value="MBB5787786.1"/>
    <property type="molecule type" value="Genomic_DNA"/>
</dbReference>
<evidence type="ECO:0000313" key="6">
    <source>
        <dbReference type="EMBL" id="MBB5787786.1"/>
    </source>
</evidence>
<sequence length="206" mass="22515">MNVKRRTQAERSATTRVALIEAAWRLFAAQGFAGVGTEAIVREAAVSRGALYHQFADKTELFAAVLDDVERDVAQHLAEVAGAQIEAGFEGAMLAAVEAWLEFCERPEIQRIVLVDGPSVLGWIRWREICQHHVLGLIRALLEQGIATGEVERQPVVPLSHALIAVADEAALYVASADDPAAARREMIDVARRLLSSLTTRARPSR</sequence>
<dbReference type="InterPro" id="IPR036271">
    <property type="entry name" value="Tet_transcr_reg_TetR-rel_C_sf"/>
</dbReference>
<organism evidence="6 7">
    <name type="scientific">Jiangella mangrovi</name>
    <dbReference type="NCBI Taxonomy" id="1524084"/>
    <lineage>
        <taxon>Bacteria</taxon>
        <taxon>Bacillati</taxon>
        <taxon>Actinomycetota</taxon>
        <taxon>Actinomycetes</taxon>
        <taxon>Jiangellales</taxon>
        <taxon>Jiangellaceae</taxon>
        <taxon>Jiangella</taxon>
    </lineage>
</organism>
<keyword evidence="1" id="KW-0805">Transcription regulation</keyword>
<feature type="DNA-binding region" description="H-T-H motif" evidence="4">
    <location>
        <begin position="36"/>
        <end position="55"/>
    </location>
</feature>
<dbReference type="PRINTS" id="PR00455">
    <property type="entry name" value="HTHTETR"/>
</dbReference>
<dbReference type="InterPro" id="IPR009057">
    <property type="entry name" value="Homeodomain-like_sf"/>
</dbReference>
<dbReference type="InterPro" id="IPR001647">
    <property type="entry name" value="HTH_TetR"/>
</dbReference>
<dbReference type="GO" id="GO:0003700">
    <property type="term" value="F:DNA-binding transcription factor activity"/>
    <property type="evidence" value="ECO:0007669"/>
    <property type="project" value="TreeGrafter"/>
</dbReference>
<feature type="domain" description="HTH tetR-type" evidence="5">
    <location>
        <begin position="13"/>
        <end position="73"/>
    </location>
</feature>
<dbReference type="PANTHER" id="PTHR30055">
    <property type="entry name" value="HTH-TYPE TRANSCRIPTIONAL REGULATOR RUTR"/>
    <property type="match status" value="1"/>
</dbReference>
<evidence type="ECO:0000259" key="5">
    <source>
        <dbReference type="PROSITE" id="PS50977"/>
    </source>
</evidence>
<dbReference type="PANTHER" id="PTHR30055:SF234">
    <property type="entry name" value="HTH-TYPE TRANSCRIPTIONAL REGULATOR BETI"/>
    <property type="match status" value="1"/>
</dbReference>
<keyword evidence="7" id="KW-1185">Reference proteome</keyword>
<reference evidence="6 7" key="1">
    <citation type="submission" date="2020-08" db="EMBL/GenBank/DDBJ databases">
        <title>Sequencing the genomes of 1000 actinobacteria strains.</title>
        <authorList>
            <person name="Klenk H.-P."/>
        </authorList>
    </citation>
    <scope>NUCLEOTIDE SEQUENCE [LARGE SCALE GENOMIC DNA]</scope>
    <source>
        <strain evidence="6 7">DSM 102122</strain>
    </source>
</reference>
<dbReference type="Gene3D" id="1.10.357.10">
    <property type="entry name" value="Tetracycline Repressor, domain 2"/>
    <property type="match status" value="1"/>
</dbReference>
<proteinExistence type="predicted"/>
<dbReference type="InterPro" id="IPR050109">
    <property type="entry name" value="HTH-type_TetR-like_transc_reg"/>
</dbReference>